<comment type="caution">
    <text evidence="1">The sequence shown here is derived from an EMBL/GenBank/DDBJ whole genome shotgun (WGS) entry which is preliminary data.</text>
</comment>
<dbReference type="EMBL" id="JASCZI010212605">
    <property type="protein sequence ID" value="MED6199899.1"/>
    <property type="molecule type" value="Genomic_DNA"/>
</dbReference>
<proteinExistence type="predicted"/>
<keyword evidence="2" id="KW-1185">Reference proteome</keyword>
<evidence type="ECO:0000313" key="1">
    <source>
        <dbReference type="EMBL" id="MED6199899.1"/>
    </source>
</evidence>
<reference evidence="1 2" key="1">
    <citation type="journal article" date="2023" name="Plants (Basel)">
        <title>Bridging the Gap: Combining Genomics and Transcriptomics Approaches to Understand Stylosanthes scabra, an Orphan Legume from the Brazilian Caatinga.</title>
        <authorList>
            <person name="Ferreira-Neto J.R.C."/>
            <person name="da Silva M.D."/>
            <person name="Binneck E."/>
            <person name="de Melo N.F."/>
            <person name="da Silva R.H."/>
            <person name="de Melo A.L.T.M."/>
            <person name="Pandolfi V."/>
            <person name="Bustamante F.O."/>
            <person name="Brasileiro-Vidal A.C."/>
            <person name="Benko-Iseppon A.M."/>
        </authorList>
    </citation>
    <scope>NUCLEOTIDE SEQUENCE [LARGE SCALE GENOMIC DNA]</scope>
    <source>
        <tissue evidence="1">Leaves</tissue>
    </source>
</reference>
<accession>A0ABU6XQX6</accession>
<sequence>MGGCLTLHLATKILFQPLTIHSEFCPILVILKLSMTVWRYLKNGKRAKGSLESKKRGKQSYSAKYRVLTPRRHYPRLGVVEQQESSYLIQHPTPGRDAQRLGVDETTRKWSLHQDLNA</sequence>
<protein>
    <submittedName>
        <fullName evidence="1">Uncharacterized protein</fullName>
    </submittedName>
</protein>
<name>A0ABU6XQX6_9FABA</name>
<evidence type="ECO:0000313" key="2">
    <source>
        <dbReference type="Proteomes" id="UP001341840"/>
    </source>
</evidence>
<organism evidence="1 2">
    <name type="scientific">Stylosanthes scabra</name>
    <dbReference type="NCBI Taxonomy" id="79078"/>
    <lineage>
        <taxon>Eukaryota</taxon>
        <taxon>Viridiplantae</taxon>
        <taxon>Streptophyta</taxon>
        <taxon>Embryophyta</taxon>
        <taxon>Tracheophyta</taxon>
        <taxon>Spermatophyta</taxon>
        <taxon>Magnoliopsida</taxon>
        <taxon>eudicotyledons</taxon>
        <taxon>Gunneridae</taxon>
        <taxon>Pentapetalae</taxon>
        <taxon>rosids</taxon>
        <taxon>fabids</taxon>
        <taxon>Fabales</taxon>
        <taxon>Fabaceae</taxon>
        <taxon>Papilionoideae</taxon>
        <taxon>50 kb inversion clade</taxon>
        <taxon>dalbergioids sensu lato</taxon>
        <taxon>Dalbergieae</taxon>
        <taxon>Pterocarpus clade</taxon>
        <taxon>Stylosanthes</taxon>
    </lineage>
</organism>
<gene>
    <name evidence="1" type="ORF">PIB30_080114</name>
</gene>
<dbReference type="Proteomes" id="UP001341840">
    <property type="component" value="Unassembled WGS sequence"/>
</dbReference>